<dbReference type="PRINTS" id="PR00950">
    <property type="entry name" value="TYPE3IMSPROT"/>
</dbReference>
<keyword evidence="3" id="KW-0472">Membrane</keyword>
<feature type="transmembrane region" description="Helical" evidence="3">
    <location>
        <begin position="33"/>
        <end position="52"/>
    </location>
</feature>
<dbReference type="InterPro" id="IPR029025">
    <property type="entry name" value="T3SS_substrate_exporter_C"/>
</dbReference>
<keyword evidence="3" id="KW-0812">Transmembrane</keyword>
<organism evidence="4 5">
    <name type="scientific">Cognatishimia activa</name>
    <dbReference type="NCBI Taxonomy" id="1715691"/>
    <lineage>
        <taxon>Bacteria</taxon>
        <taxon>Pseudomonadati</taxon>
        <taxon>Pseudomonadota</taxon>
        <taxon>Alphaproteobacteria</taxon>
        <taxon>Rhodobacterales</taxon>
        <taxon>Paracoccaceae</taxon>
        <taxon>Cognatishimia</taxon>
    </lineage>
</organism>
<evidence type="ECO:0000256" key="1">
    <source>
        <dbReference type="ARBA" id="ARBA00010690"/>
    </source>
</evidence>
<dbReference type="PANTHER" id="PTHR30531">
    <property type="entry name" value="FLAGELLAR BIOSYNTHETIC PROTEIN FLHB"/>
    <property type="match status" value="1"/>
</dbReference>
<dbReference type="GO" id="GO:0005886">
    <property type="term" value="C:plasma membrane"/>
    <property type="evidence" value="ECO:0007669"/>
    <property type="project" value="TreeGrafter"/>
</dbReference>
<dbReference type="EMBL" id="CYUE01000018">
    <property type="protein sequence ID" value="CUK25865.1"/>
    <property type="molecule type" value="Genomic_DNA"/>
</dbReference>
<sequence length="374" mass="41506">MAEEDKSNKTQEPTEKKLRDARKKGDVPASRETGNMMVVVSLIGVVAVALQWQGPKLVDALSSLVDNAGRIHVGVEGGGVATLGDVFWDFVSRITIAIAPIFGLIMAGGIAGVLIQGETVAAVERIKPKLSKISPIEGLKRQFSMNTLVEFIKSLVKVFVVGAMALWVTNQAVREIWMGTGFLPEHLPGYMSDATRKLLIMAAVFLVPIAIIDILWKRFDWRKKQMMSMKEIRDEMKESEGDPLIRGKRAQLRRQRAQQRIAAFVPQADVILTNPTHYAVALKYEQGVDVAPICVAKGADLMARQIRLIAHDHEIPIIENKPLARTLYDVIDIDEQVPVEHWEVVAEIISFVMALKSDPKRKPPVGSELRLDPN</sequence>
<dbReference type="GO" id="GO:0009306">
    <property type="term" value="P:protein secretion"/>
    <property type="evidence" value="ECO:0007669"/>
    <property type="project" value="InterPro"/>
</dbReference>
<dbReference type="PANTHER" id="PTHR30531:SF12">
    <property type="entry name" value="FLAGELLAR BIOSYNTHETIC PROTEIN FLHB"/>
    <property type="match status" value="1"/>
</dbReference>
<evidence type="ECO:0000313" key="4">
    <source>
        <dbReference type="EMBL" id="CUK25865.1"/>
    </source>
</evidence>
<accession>A0A0P1J7Y2</accession>
<dbReference type="Proteomes" id="UP000051184">
    <property type="component" value="Unassembled WGS sequence"/>
</dbReference>
<name>A0A0P1J7Y2_9RHOB</name>
<feature type="region of interest" description="Disordered" evidence="2">
    <location>
        <begin position="1"/>
        <end position="29"/>
    </location>
</feature>
<feature type="transmembrane region" description="Helical" evidence="3">
    <location>
        <begin position="94"/>
        <end position="115"/>
    </location>
</feature>
<keyword evidence="4" id="KW-0966">Cell projection</keyword>
<dbReference type="STRING" id="1715691.TA5113_01908"/>
<feature type="transmembrane region" description="Helical" evidence="3">
    <location>
        <begin position="198"/>
        <end position="216"/>
    </location>
</feature>
<feature type="transmembrane region" description="Helical" evidence="3">
    <location>
        <begin position="148"/>
        <end position="168"/>
    </location>
</feature>
<gene>
    <name evidence="4" type="primary">flhB</name>
    <name evidence="4" type="ORF">TA5114_01669</name>
</gene>
<proteinExistence type="inferred from homology"/>
<dbReference type="Pfam" id="PF01312">
    <property type="entry name" value="Bac_export_2"/>
    <property type="match status" value="1"/>
</dbReference>
<keyword evidence="3" id="KW-1133">Transmembrane helix</keyword>
<dbReference type="OrthoDB" id="9807950at2"/>
<keyword evidence="4" id="KW-0969">Cilium</keyword>
<evidence type="ECO:0000256" key="3">
    <source>
        <dbReference type="SAM" id="Phobius"/>
    </source>
</evidence>
<dbReference type="InterPro" id="IPR006135">
    <property type="entry name" value="T3SS_substrate_exporter"/>
</dbReference>
<keyword evidence="4" id="KW-0282">Flagellum</keyword>
<evidence type="ECO:0000313" key="5">
    <source>
        <dbReference type="Proteomes" id="UP000051184"/>
    </source>
</evidence>
<dbReference type="Gene3D" id="6.10.250.2080">
    <property type="match status" value="1"/>
</dbReference>
<feature type="compositionally biased region" description="Basic and acidic residues" evidence="2">
    <location>
        <begin position="1"/>
        <end position="26"/>
    </location>
</feature>
<dbReference type="AlphaFoldDB" id="A0A0P1J7Y2"/>
<dbReference type="Gene3D" id="3.40.1690.10">
    <property type="entry name" value="secretion proteins EscU"/>
    <property type="match status" value="1"/>
</dbReference>
<evidence type="ECO:0000256" key="2">
    <source>
        <dbReference type="SAM" id="MobiDB-lite"/>
    </source>
</evidence>
<reference evidence="5" key="1">
    <citation type="submission" date="2015-09" db="EMBL/GenBank/DDBJ databases">
        <authorList>
            <person name="Rodrigo-Torres Lidia"/>
            <person name="Arahal R.David."/>
        </authorList>
    </citation>
    <scope>NUCLEOTIDE SEQUENCE [LARGE SCALE GENOMIC DNA]</scope>
    <source>
        <strain evidence="5">CECT 5114</strain>
    </source>
</reference>
<comment type="similarity">
    <text evidence="1">Belongs to the type III secretion exporter family.</text>
</comment>
<protein>
    <submittedName>
        <fullName evidence="4">Flagellar biosynthetic protein FlhB</fullName>
    </submittedName>
</protein>
<keyword evidence="5" id="KW-1185">Reference proteome</keyword>
<dbReference type="SUPFAM" id="SSF160544">
    <property type="entry name" value="EscU C-terminal domain-like"/>
    <property type="match status" value="1"/>
</dbReference>
<dbReference type="RefSeq" id="WP_058314823.1">
    <property type="nucleotide sequence ID" value="NZ_CYTO01000019.1"/>
</dbReference>